<dbReference type="InterPro" id="IPR000594">
    <property type="entry name" value="ThiF_NAD_FAD-bd"/>
</dbReference>
<feature type="active site" description="Glycyl thioester intermediate" evidence="9">
    <location>
        <position position="563"/>
    </location>
</feature>
<comment type="subunit">
    <text evidence="2 10">Homodimer.</text>
</comment>
<evidence type="ECO:0000256" key="6">
    <source>
        <dbReference type="ARBA" id="ARBA00022786"/>
    </source>
</evidence>
<evidence type="ECO:0000313" key="14">
    <source>
        <dbReference type="Proteomes" id="UP000069272"/>
    </source>
</evidence>
<evidence type="ECO:0000259" key="11">
    <source>
        <dbReference type="Pfam" id="PF00899"/>
    </source>
</evidence>
<dbReference type="RefSeq" id="XP_035773958.1">
    <property type="nucleotide sequence ID" value="XM_035918065.1"/>
</dbReference>
<keyword evidence="14" id="KW-1185">Reference proteome</keyword>
<evidence type="ECO:0000256" key="7">
    <source>
        <dbReference type="ARBA" id="ARBA00022927"/>
    </source>
</evidence>
<organism evidence="13 14">
    <name type="scientific">Anopheles albimanus</name>
    <name type="common">New world malaria mosquito</name>
    <dbReference type="NCBI Taxonomy" id="7167"/>
    <lineage>
        <taxon>Eukaryota</taxon>
        <taxon>Metazoa</taxon>
        <taxon>Ecdysozoa</taxon>
        <taxon>Arthropoda</taxon>
        <taxon>Hexapoda</taxon>
        <taxon>Insecta</taxon>
        <taxon>Pterygota</taxon>
        <taxon>Neoptera</taxon>
        <taxon>Endopterygota</taxon>
        <taxon>Diptera</taxon>
        <taxon>Nematocera</taxon>
        <taxon>Culicoidea</taxon>
        <taxon>Culicidae</taxon>
        <taxon>Anophelinae</taxon>
        <taxon>Anopheles</taxon>
    </lineage>
</organism>
<feature type="domain" description="Ubiquitin-like modifier-activating enzyme Atg7 N-terminal" evidence="12">
    <location>
        <begin position="9"/>
        <end position="323"/>
    </location>
</feature>
<dbReference type="InterPro" id="IPR032197">
    <property type="entry name" value="Atg7_N"/>
</dbReference>
<evidence type="ECO:0000256" key="5">
    <source>
        <dbReference type="ARBA" id="ARBA00022490"/>
    </source>
</evidence>
<dbReference type="RefSeq" id="XP_035773955.1">
    <property type="nucleotide sequence ID" value="XM_035918062.1"/>
</dbReference>
<dbReference type="GO" id="GO:0006995">
    <property type="term" value="P:cellular response to nitrogen starvation"/>
    <property type="evidence" value="ECO:0007669"/>
    <property type="project" value="TreeGrafter"/>
</dbReference>
<dbReference type="GO" id="GO:0015031">
    <property type="term" value="P:protein transport"/>
    <property type="evidence" value="ECO:0007669"/>
    <property type="project" value="UniProtKB-UniRule"/>
</dbReference>
<reference evidence="13 14" key="1">
    <citation type="journal article" date="2017" name="G3 (Bethesda)">
        <title>The Physical Genome Mapping of Anopheles albimanus Corrected Scaffold Misassemblies and Identified Interarm Rearrangements in Genus Anopheles.</title>
        <authorList>
            <person name="Artemov G.N."/>
            <person name="Peery A.N."/>
            <person name="Jiang X."/>
            <person name="Tu Z."/>
            <person name="Stegniy V.N."/>
            <person name="Sharakhova M.V."/>
            <person name="Sharakhov I.V."/>
        </authorList>
    </citation>
    <scope>NUCLEOTIDE SEQUENCE [LARGE SCALE GENOMIC DNA]</scope>
    <source>
        <strain evidence="13 14">ALBI9_A</strain>
    </source>
</reference>
<comment type="similarity">
    <text evidence="1 10">Belongs to the ATG7 family.</text>
</comment>
<keyword evidence="8 10" id="KW-0072">Autophagy</keyword>
<evidence type="ECO:0000256" key="2">
    <source>
        <dbReference type="ARBA" id="ARBA00011738"/>
    </source>
</evidence>
<keyword evidence="4 10" id="KW-0813">Transport</keyword>
<dbReference type="InterPro" id="IPR042522">
    <property type="entry name" value="Atg7_N_1"/>
</dbReference>
<dbReference type="Pfam" id="PF00899">
    <property type="entry name" value="ThiF"/>
    <property type="match status" value="1"/>
</dbReference>
<dbReference type="GO" id="GO:0000407">
    <property type="term" value="C:phagophore assembly site"/>
    <property type="evidence" value="ECO:0007669"/>
    <property type="project" value="UniProtKB-SubCell"/>
</dbReference>
<reference evidence="13" key="2">
    <citation type="submission" date="2022-08" db="UniProtKB">
        <authorList>
            <consortium name="EnsemblMetazoa"/>
        </authorList>
    </citation>
    <scope>IDENTIFICATION</scope>
    <source>
        <strain evidence="13">STECLA/ALBI9_A</strain>
    </source>
</reference>
<dbReference type="RefSeq" id="XP_035773951.1">
    <property type="nucleotide sequence ID" value="XM_035918058.1"/>
</dbReference>
<proteinExistence type="inferred from homology"/>
<keyword evidence="7 10" id="KW-0653">Protein transport</keyword>
<evidence type="ECO:0000256" key="9">
    <source>
        <dbReference type="PIRSR" id="PIRSR606285-1"/>
    </source>
</evidence>
<dbReference type="OrthoDB" id="338614at2759"/>
<dbReference type="Gene3D" id="3.40.140.70">
    <property type="entry name" value="Ubiquitin-like modifier-activating enzyme ATG7 N-terminal domain"/>
    <property type="match status" value="1"/>
</dbReference>
<keyword evidence="6 10" id="KW-0833">Ubl conjugation pathway</keyword>
<dbReference type="RefSeq" id="XP_035773954.1">
    <property type="nucleotide sequence ID" value="XM_035918061.1"/>
</dbReference>
<evidence type="ECO:0000256" key="8">
    <source>
        <dbReference type="ARBA" id="ARBA00023006"/>
    </source>
</evidence>
<dbReference type="RefSeq" id="XP_035773950.1">
    <property type="nucleotide sequence ID" value="XM_035918057.1"/>
</dbReference>
<dbReference type="PANTHER" id="PTHR10953">
    <property type="entry name" value="UBIQUITIN-ACTIVATING ENZYME E1"/>
    <property type="match status" value="1"/>
</dbReference>
<evidence type="ECO:0000259" key="12">
    <source>
        <dbReference type="Pfam" id="PF16420"/>
    </source>
</evidence>
<evidence type="ECO:0000256" key="3">
    <source>
        <dbReference type="ARBA" id="ARBA00017647"/>
    </source>
</evidence>
<dbReference type="Proteomes" id="UP000069272">
    <property type="component" value="Chromosome 2R"/>
</dbReference>
<dbReference type="Gene3D" id="3.40.140.100">
    <property type="entry name" value="Ubiquitin-like modifier-activating enzyme ATG7 C-terminal domain"/>
    <property type="match status" value="1"/>
</dbReference>
<dbReference type="NCBIfam" id="TIGR01381">
    <property type="entry name" value="E1_like_apg7"/>
    <property type="match status" value="1"/>
</dbReference>
<dbReference type="FunFam" id="3.40.50.720:FF:000395">
    <property type="entry name" value="ubiquitin-like modifier-activating enzyme ATG7"/>
    <property type="match status" value="1"/>
</dbReference>
<protein>
    <recommendedName>
        <fullName evidence="3 10">Ubiquitin-like modifier-activating enzyme ATG7</fullName>
    </recommendedName>
    <alternativeName>
        <fullName evidence="10">Autophagy-related protein 7</fullName>
    </alternativeName>
</protein>
<dbReference type="InterPro" id="IPR042523">
    <property type="entry name" value="Atg7_N_2"/>
</dbReference>
<dbReference type="CTD" id="10533"/>
<dbReference type="Gene3D" id="3.40.50.720">
    <property type="entry name" value="NAD(P)-binding Rossmann-like Domain"/>
    <property type="match status" value="1"/>
</dbReference>
<dbReference type="InterPro" id="IPR035985">
    <property type="entry name" value="Ubiquitin-activating_enz"/>
</dbReference>
<dbReference type="RefSeq" id="XP_035773953.1">
    <property type="nucleotide sequence ID" value="XM_035918060.1"/>
</dbReference>
<accession>A0A8W7JGG2</accession>
<name>A0A8W7JGG2_ANOAL</name>
<evidence type="ECO:0000256" key="4">
    <source>
        <dbReference type="ARBA" id="ARBA00022448"/>
    </source>
</evidence>
<dbReference type="GO" id="GO:0000422">
    <property type="term" value="P:autophagy of mitochondrion"/>
    <property type="evidence" value="ECO:0007669"/>
    <property type="project" value="TreeGrafter"/>
</dbReference>
<dbReference type="RefSeq" id="XP_035773952.1">
    <property type="nucleotide sequence ID" value="XM_035918059.1"/>
</dbReference>
<dbReference type="GO" id="GO:0019779">
    <property type="term" value="F:Atg8 activating enzyme activity"/>
    <property type="evidence" value="ECO:0007669"/>
    <property type="project" value="TreeGrafter"/>
</dbReference>
<dbReference type="SUPFAM" id="SSF69572">
    <property type="entry name" value="Activating enzymes of the ubiquitin-like proteins"/>
    <property type="match status" value="1"/>
</dbReference>
<comment type="function">
    <text evidence="10">E1-like activating enzyme involved in the 2 ubiquitin-like systems required for autophagy.</text>
</comment>
<dbReference type="PANTHER" id="PTHR10953:SF3">
    <property type="entry name" value="UBIQUITIN-LIKE MODIFIER-ACTIVATING ENZYME ATG7"/>
    <property type="match status" value="1"/>
</dbReference>
<dbReference type="KEGG" id="aali:118456927"/>
<evidence type="ECO:0000256" key="10">
    <source>
        <dbReference type="RuleBase" id="RU366022"/>
    </source>
</evidence>
<dbReference type="GeneID" id="118456927"/>
<dbReference type="Pfam" id="PF16420">
    <property type="entry name" value="ATG7_N"/>
    <property type="match status" value="1"/>
</dbReference>
<dbReference type="EnsemblMetazoa" id="AALB002920-RA">
    <property type="protein sequence ID" value="AALB002920-PA"/>
    <property type="gene ID" value="AALB002920"/>
</dbReference>
<dbReference type="AlphaFoldDB" id="A0A8W7JGG2"/>
<dbReference type="GO" id="GO:0032446">
    <property type="term" value="P:protein modification by small protein conjugation"/>
    <property type="evidence" value="ECO:0007669"/>
    <property type="project" value="TreeGrafter"/>
</dbReference>
<dbReference type="GO" id="GO:0000045">
    <property type="term" value="P:autophagosome assembly"/>
    <property type="evidence" value="ECO:0007669"/>
    <property type="project" value="TreeGrafter"/>
</dbReference>
<keyword evidence="5 10" id="KW-0963">Cytoplasm</keyword>
<feature type="domain" description="THIF-type NAD/FAD binding fold" evidence="11">
    <location>
        <begin position="338"/>
        <end position="590"/>
    </location>
</feature>
<sequence>MDRTKEKVLKFLPISSFIHNDFWHKYVDIKMDIDRLDENGRQIQGLLQLSQNSLPLLQIDCSSLNSTTLKAHRGNYFVSKGILLNYNTIESFKQRDKKILLKDQSQRIYKELINQQCLANSTDILKFFVISFSDLKRYKFYYWFAFPAPANLIYSHRHLSLQASIGDDFKLYFLEWLESTQQNYQGLSEIFFIYKPNVGIQLLQNYIRHAEPSSNFRDENLENIYFCFYDTIDCANDDLSTPLGWHVRQFLFYLTLICPNIAEKTTRWIRVCNAGPGEFSFSGASITLPKHLSNLTDIEDWVGWETNDTGRYAPRLVSLVENMDPKCVAENAINLNLRLMKWRLVPTIDLKAVNTTRCLLLGAGTLGCNVARSLMAWGVNTVTFVDCGRVSFSNPVRQTLYRYEDALNGGKPKASTAAERLKEINPAMAAFGENILIPMPGHPVDSTRGIDEIKAVMEKMTKLIEQHDVIFLLTDSRESRWLPSMLAAFHGKLAINAALGFDSYMIMRHGYRPPQYESQGNTMHQETSNGFIRIDGANLGCYFCNDVVAPGNSLKERTLDQQCTVTRPAVSSIAASLAVELMVSLVQHPQGFGAPAYYRTPRSDPSSIGQEPEGILGILPHSIRGNISTQSTMITATERFTKCVACSSFVIDRFSKEKEAFIIEVLNSAKTLELTVGLDYSIIPSKNEDQQDDIEFECVWFDSE</sequence>
<dbReference type="RefSeq" id="XP_035773957.1">
    <property type="nucleotide sequence ID" value="XM_035918064.1"/>
</dbReference>
<dbReference type="InterPro" id="IPR045886">
    <property type="entry name" value="ThiF/MoeB/HesA"/>
</dbReference>
<dbReference type="GO" id="GO:0034727">
    <property type="term" value="P:piecemeal microautophagy of the nucleus"/>
    <property type="evidence" value="ECO:0007669"/>
    <property type="project" value="TreeGrafter"/>
</dbReference>
<evidence type="ECO:0000256" key="1">
    <source>
        <dbReference type="ARBA" id="ARBA00010931"/>
    </source>
</evidence>
<dbReference type="InterPro" id="IPR006285">
    <property type="entry name" value="Atg7"/>
</dbReference>
<evidence type="ECO:0000313" key="13">
    <source>
        <dbReference type="EnsemblMetazoa" id="AALB002920-PA"/>
    </source>
</evidence>
<dbReference type="RefSeq" id="XP_035773956.1">
    <property type="nucleotide sequence ID" value="XM_035918063.1"/>
</dbReference>
<dbReference type="GO" id="GO:0019778">
    <property type="term" value="F:Atg12 activating enzyme activity"/>
    <property type="evidence" value="ECO:0007669"/>
    <property type="project" value="TreeGrafter"/>
</dbReference>
<comment type="subcellular location">
    <subcellularLocation>
        <location evidence="10">Cytoplasm</location>
    </subcellularLocation>
    <subcellularLocation>
        <location evidence="10">Preautophagosomal structure</location>
    </subcellularLocation>
</comment>